<keyword evidence="8" id="KW-1185">Reference proteome</keyword>
<keyword evidence="2 4" id="KW-0863">Zinc-finger</keyword>
<evidence type="ECO:0000256" key="4">
    <source>
        <dbReference type="PROSITE-ProRule" id="PRU00027"/>
    </source>
</evidence>
<evidence type="ECO:0000256" key="5">
    <source>
        <dbReference type="SAM" id="MobiDB-lite"/>
    </source>
</evidence>
<evidence type="ECO:0000256" key="2">
    <source>
        <dbReference type="ARBA" id="ARBA00022771"/>
    </source>
</evidence>
<dbReference type="PROSITE" id="PS50808">
    <property type="entry name" value="ZF_BED"/>
    <property type="match status" value="1"/>
</dbReference>
<keyword evidence="1" id="KW-0479">Metal-binding</keyword>
<name>A0AA89B1Y3_9ASTE</name>
<gene>
    <name evidence="7" type="ORF">RJ639_043495</name>
</gene>
<feature type="compositionally biased region" description="Polar residues" evidence="5">
    <location>
        <begin position="1"/>
        <end position="10"/>
    </location>
</feature>
<accession>A0AA89B1Y3</accession>
<feature type="region of interest" description="Disordered" evidence="5">
    <location>
        <begin position="1"/>
        <end position="20"/>
    </location>
</feature>
<dbReference type="InterPro" id="IPR003656">
    <property type="entry name" value="Znf_BED"/>
</dbReference>
<dbReference type="PANTHER" id="PTHR46951">
    <property type="entry name" value="BED-TYPE DOMAIN-CONTAINING PROTEIN"/>
    <property type="match status" value="1"/>
</dbReference>
<comment type="caution">
    <text evidence="7">The sequence shown here is derived from an EMBL/GenBank/DDBJ whole genome shotgun (WGS) entry which is preliminary data.</text>
</comment>
<dbReference type="Pfam" id="PF02892">
    <property type="entry name" value="zf-BED"/>
    <property type="match status" value="1"/>
</dbReference>
<evidence type="ECO:0000256" key="1">
    <source>
        <dbReference type="ARBA" id="ARBA00022723"/>
    </source>
</evidence>
<dbReference type="EMBL" id="JAVXUP010000598">
    <property type="protein sequence ID" value="KAK3024555.1"/>
    <property type="molecule type" value="Genomic_DNA"/>
</dbReference>
<sequence length="157" mass="17225">NMTANSSSIASAPARSDDPAWAHGKVVAGKRNNTICIHCDKQLKGGGITRLKMHLAGVTGQVEACKKALHDMMTVKILFCRLIPLVMLEKGKGRKLQLQVKRKRVSSFFAPRTTPGSQPSIKSAMATKEMVDNAKLAVARWWYNANAPFNGAHSKYY</sequence>
<dbReference type="Proteomes" id="UP001188597">
    <property type="component" value="Unassembled WGS sequence"/>
</dbReference>
<evidence type="ECO:0000313" key="8">
    <source>
        <dbReference type="Proteomes" id="UP001188597"/>
    </source>
</evidence>
<proteinExistence type="predicted"/>
<dbReference type="GO" id="GO:0008270">
    <property type="term" value="F:zinc ion binding"/>
    <property type="evidence" value="ECO:0007669"/>
    <property type="project" value="UniProtKB-KW"/>
</dbReference>
<feature type="non-terminal residue" evidence="7">
    <location>
        <position position="157"/>
    </location>
</feature>
<dbReference type="PANTHER" id="PTHR46951:SF2">
    <property type="entry name" value="BED-TYPE DOMAIN-CONTAINING PROTEIN"/>
    <property type="match status" value="1"/>
</dbReference>
<reference evidence="7" key="1">
    <citation type="submission" date="2022-12" db="EMBL/GenBank/DDBJ databases">
        <title>Draft genome assemblies for two species of Escallonia (Escalloniales).</title>
        <authorList>
            <person name="Chanderbali A."/>
            <person name="Dervinis C."/>
            <person name="Anghel I."/>
            <person name="Soltis D."/>
            <person name="Soltis P."/>
            <person name="Zapata F."/>
        </authorList>
    </citation>
    <scope>NUCLEOTIDE SEQUENCE</scope>
    <source>
        <strain evidence="7">UCBG64.0493</strain>
        <tissue evidence="7">Leaf</tissue>
    </source>
</reference>
<feature type="domain" description="BED-type" evidence="6">
    <location>
        <begin position="15"/>
        <end position="72"/>
    </location>
</feature>
<keyword evidence="3" id="KW-0862">Zinc</keyword>
<dbReference type="AlphaFoldDB" id="A0AA89B1Y3"/>
<dbReference type="GO" id="GO:0003677">
    <property type="term" value="F:DNA binding"/>
    <property type="evidence" value="ECO:0007669"/>
    <property type="project" value="InterPro"/>
</dbReference>
<evidence type="ECO:0000256" key="3">
    <source>
        <dbReference type="ARBA" id="ARBA00022833"/>
    </source>
</evidence>
<evidence type="ECO:0000259" key="6">
    <source>
        <dbReference type="PROSITE" id="PS50808"/>
    </source>
</evidence>
<evidence type="ECO:0000313" key="7">
    <source>
        <dbReference type="EMBL" id="KAK3024555.1"/>
    </source>
</evidence>
<protein>
    <recommendedName>
        <fullName evidence="6">BED-type domain-containing protein</fullName>
    </recommendedName>
</protein>
<organism evidence="7 8">
    <name type="scientific">Escallonia herrerae</name>
    <dbReference type="NCBI Taxonomy" id="1293975"/>
    <lineage>
        <taxon>Eukaryota</taxon>
        <taxon>Viridiplantae</taxon>
        <taxon>Streptophyta</taxon>
        <taxon>Embryophyta</taxon>
        <taxon>Tracheophyta</taxon>
        <taxon>Spermatophyta</taxon>
        <taxon>Magnoliopsida</taxon>
        <taxon>eudicotyledons</taxon>
        <taxon>Gunneridae</taxon>
        <taxon>Pentapetalae</taxon>
        <taxon>asterids</taxon>
        <taxon>campanulids</taxon>
        <taxon>Escalloniales</taxon>
        <taxon>Escalloniaceae</taxon>
        <taxon>Escallonia</taxon>
    </lineage>
</organism>